<proteinExistence type="predicted"/>
<comment type="caution">
    <text evidence="2">The sequence shown here is derived from an EMBL/GenBank/DDBJ whole genome shotgun (WGS) entry which is preliminary data.</text>
</comment>
<dbReference type="AlphaFoldDB" id="A0A5A7V196"/>
<feature type="compositionally biased region" description="Basic and acidic residues" evidence="1">
    <location>
        <begin position="1"/>
        <end position="21"/>
    </location>
</feature>
<dbReference type="EMBL" id="SSTE01006258">
    <property type="protein sequence ID" value="KAA0059549.1"/>
    <property type="molecule type" value="Genomic_DNA"/>
</dbReference>
<evidence type="ECO:0000313" key="5">
    <source>
        <dbReference type="Proteomes" id="UP000321947"/>
    </source>
</evidence>
<feature type="region of interest" description="Disordered" evidence="1">
    <location>
        <begin position="1"/>
        <end position="24"/>
    </location>
</feature>
<protein>
    <submittedName>
        <fullName evidence="2">Uncharacterized protein</fullName>
    </submittedName>
</protein>
<dbReference type="Proteomes" id="UP000321393">
    <property type="component" value="Unassembled WGS sequence"/>
</dbReference>
<organism evidence="2 4">
    <name type="scientific">Cucumis melo var. makuwa</name>
    <name type="common">Oriental melon</name>
    <dbReference type="NCBI Taxonomy" id="1194695"/>
    <lineage>
        <taxon>Eukaryota</taxon>
        <taxon>Viridiplantae</taxon>
        <taxon>Streptophyta</taxon>
        <taxon>Embryophyta</taxon>
        <taxon>Tracheophyta</taxon>
        <taxon>Spermatophyta</taxon>
        <taxon>Magnoliopsida</taxon>
        <taxon>eudicotyledons</taxon>
        <taxon>Gunneridae</taxon>
        <taxon>Pentapetalae</taxon>
        <taxon>rosids</taxon>
        <taxon>fabids</taxon>
        <taxon>Cucurbitales</taxon>
        <taxon>Cucurbitaceae</taxon>
        <taxon>Benincaseae</taxon>
        <taxon>Cucumis</taxon>
    </lineage>
</organism>
<evidence type="ECO:0000313" key="4">
    <source>
        <dbReference type="Proteomes" id="UP000321393"/>
    </source>
</evidence>
<evidence type="ECO:0000313" key="2">
    <source>
        <dbReference type="EMBL" id="KAA0059549.1"/>
    </source>
</evidence>
<reference evidence="4 5" key="1">
    <citation type="submission" date="2019-08" db="EMBL/GenBank/DDBJ databases">
        <title>Draft genome sequences of two oriental melons (Cucumis melo L. var makuwa).</title>
        <authorList>
            <person name="Kwon S.-Y."/>
        </authorList>
    </citation>
    <scope>NUCLEOTIDE SEQUENCE [LARGE SCALE GENOMIC DNA]</scope>
    <source>
        <strain evidence="5">cv. Chang Bougi</strain>
        <strain evidence="4">cv. SW 3</strain>
        <tissue evidence="2">Leaf</tissue>
    </source>
</reference>
<dbReference type="Proteomes" id="UP000321947">
    <property type="component" value="Unassembled WGS sequence"/>
</dbReference>
<sequence length="110" mass="11774">MVEHSKSYESRPTELDNETSKEGGSPQIIQCGICGMNGHQSDKCLELTKEVIAIKGTGLGMQLREEGPTWARSLEFAYGSKMAWTLCVAQIADGLHATIGSSNDVDGVAT</sequence>
<name>A0A5A7V196_CUCMM</name>
<dbReference type="EMBL" id="SSTD01000924">
    <property type="protein sequence ID" value="TYK29973.1"/>
    <property type="molecule type" value="Genomic_DNA"/>
</dbReference>
<evidence type="ECO:0000256" key="1">
    <source>
        <dbReference type="SAM" id="MobiDB-lite"/>
    </source>
</evidence>
<gene>
    <name evidence="3" type="ORF">E5676_scaffold1449G00090</name>
    <name evidence="2" type="ORF">E6C27_scaffold518G00650</name>
</gene>
<evidence type="ECO:0000313" key="3">
    <source>
        <dbReference type="EMBL" id="TYK29973.1"/>
    </source>
</evidence>
<accession>A0A5A7V196</accession>